<evidence type="ECO:0000313" key="2">
    <source>
        <dbReference type="EMBL" id="RQP21932.1"/>
    </source>
</evidence>
<dbReference type="EMBL" id="QUSW01000009">
    <property type="protein sequence ID" value="RQP21932.1"/>
    <property type="molecule type" value="Genomic_DNA"/>
</dbReference>
<sequence length="420" mass="46789">MGAAVQVFQLANPHALASILDASTTRRIVASRDILDDRGSRLWARDQPVSHSLHQRLQERRLRQPLETCLRAEDGVTPFVLQESLAEFLSSTHPLALALQPMAPRLAEEVEHLPLHPAVQLLLTAAHATRPAVYEHAVRGMALAGALQMQTRTERYAVRLAMLGGLLHDIGEMYVNPAYLQGRQPLDMLSYRHVVTHPRVGELLLATMTDYPSDLARAIGEHHERLDGSGYPMRRRQEQISPLGMVLSATETALGVGDADEAPLSRVSFALRMVAGEYDESCVDFFAKAAERAGEDARAAVTETQAELIVQLALMDTELSMLREEAQALVAEADSTRMVRDVAGKVAERVQRLRAGWNSMGLWCMAQPQDSPRKVFELSMARDELRYRLSTLERDCLWPHGELLETDALQLDSLWRTELA</sequence>
<dbReference type="CDD" id="cd00077">
    <property type="entry name" value="HDc"/>
    <property type="match status" value="1"/>
</dbReference>
<gene>
    <name evidence="2" type="ORF">DZC73_26215</name>
</gene>
<dbReference type="Proteomes" id="UP000267464">
    <property type="component" value="Unassembled WGS sequence"/>
</dbReference>
<proteinExistence type="predicted"/>
<dbReference type="PROSITE" id="PS51832">
    <property type="entry name" value="HD_GYP"/>
    <property type="match status" value="1"/>
</dbReference>
<name>A0A3N7ISW1_9BURK</name>
<dbReference type="PANTHER" id="PTHR43155">
    <property type="entry name" value="CYCLIC DI-GMP PHOSPHODIESTERASE PA4108-RELATED"/>
    <property type="match status" value="1"/>
</dbReference>
<comment type="caution">
    <text evidence="2">The sequence shown here is derived from an EMBL/GenBank/DDBJ whole genome shotgun (WGS) entry which is preliminary data.</text>
</comment>
<evidence type="ECO:0000313" key="3">
    <source>
        <dbReference type="Proteomes" id="UP000267464"/>
    </source>
</evidence>
<dbReference type="PANTHER" id="PTHR43155:SF2">
    <property type="entry name" value="CYCLIC DI-GMP PHOSPHODIESTERASE PA4108"/>
    <property type="match status" value="1"/>
</dbReference>
<feature type="domain" description="HD-GYP" evidence="1">
    <location>
        <begin position="111"/>
        <end position="307"/>
    </location>
</feature>
<reference evidence="2 3" key="2">
    <citation type="submission" date="2018-12" db="EMBL/GenBank/DDBJ databases">
        <title>Rhizobacter gummiphilus sp. nov., a rubber-degrading bacterium isolated from the soil of a botanical garden in Japan.</title>
        <authorList>
            <person name="Shunsuke S.S."/>
        </authorList>
    </citation>
    <scope>NUCLEOTIDE SEQUENCE [LARGE SCALE GENOMIC DNA]</scope>
    <source>
        <strain evidence="2 3">S-16</strain>
    </source>
</reference>
<protein>
    <submittedName>
        <fullName evidence="2">HD domain-containing protein</fullName>
    </submittedName>
</protein>
<dbReference type="GO" id="GO:0008081">
    <property type="term" value="F:phosphoric diester hydrolase activity"/>
    <property type="evidence" value="ECO:0007669"/>
    <property type="project" value="UniProtKB-ARBA"/>
</dbReference>
<accession>A0A3N7ISW1</accession>
<dbReference type="RefSeq" id="WP_124543342.1">
    <property type="nucleotide sequence ID" value="NZ_QUSW01000009.1"/>
</dbReference>
<dbReference type="AlphaFoldDB" id="A0A3N7ISW1"/>
<evidence type="ECO:0000259" key="1">
    <source>
        <dbReference type="PROSITE" id="PS51832"/>
    </source>
</evidence>
<dbReference type="InterPro" id="IPR037522">
    <property type="entry name" value="HD_GYP_dom"/>
</dbReference>
<organism evidence="2 3">
    <name type="scientific">Piscinibacter terrae</name>
    <dbReference type="NCBI Taxonomy" id="2496871"/>
    <lineage>
        <taxon>Bacteria</taxon>
        <taxon>Pseudomonadati</taxon>
        <taxon>Pseudomonadota</taxon>
        <taxon>Betaproteobacteria</taxon>
        <taxon>Burkholderiales</taxon>
        <taxon>Sphaerotilaceae</taxon>
        <taxon>Piscinibacter</taxon>
    </lineage>
</organism>
<reference evidence="2 3" key="1">
    <citation type="submission" date="2018-08" db="EMBL/GenBank/DDBJ databases">
        <authorList>
            <person name="Khan S.A."/>
            <person name="Jeon C.O."/>
            <person name="Chun B.H."/>
            <person name="Jeong S.E."/>
        </authorList>
    </citation>
    <scope>NUCLEOTIDE SEQUENCE [LARGE SCALE GENOMIC DNA]</scope>
    <source>
        <strain evidence="2 3">S-16</strain>
    </source>
</reference>
<dbReference type="SUPFAM" id="SSF109604">
    <property type="entry name" value="HD-domain/PDEase-like"/>
    <property type="match status" value="1"/>
</dbReference>
<dbReference type="OrthoDB" id="9780948at2"/>
<keyword evidence="3" id="KW-1185">Reference proteome</keyword>
<dbReference type="Pfam" id="PF01966">
    <property type="entry name" value="HD"/>
    <property type="match status" value="1"/>
</dbReference>
<dbReference type="InterPro" id="IPR003607">
    <property type="entry name" value="HD/PDEase_dom"/>
</dbReference>
<dbReference type="InterPro" id="IPR006674">
    <property type="entry name" value="HD_domain"/>
</dbReference>
<dbReference type="Gene3D" id="1.10.3210.10">
    <property type="entry name" value="Hypothetical protein af1432"/>
    <property type="match status" value="1"/>
</dbReference>